<dbReference type="Proteomes" id="UP000019149">
    <property type="component" value="Unassembled WGS sequence"/>
</dbReference>
<dbReference type="OrthoDB" id="498611at2759"/>
<dbReference type="Gene3D" id="3.40.50.10880">
    <property type="entry name" value="Uncharacterised protein PF01937, DUF89, domain 3"/>
    <property type="match status" value="1"/>
</dbReference>
<dbReference type="KEGG" id="egl:EGR_08532"/>
<dbReference type="GeneID" id="36344247"/>
<sequence length="170" mass="18711">MFAIGTVVVNPVNLVHCVQIGCPDGYHAYDYFQSSTLDCAGSINDVTYRELLFLLNEVAGLEPRLQRALEDGRLMCVDNGQSSPCLDLRQTSHRLVQLVKKEKVHCESLQVGAELLMCLENTAVSEITSLLWKGKGKCADCGTQPDRAPAREHSLVKEIGLEGETFKKSS</sequence>
<accession>W6U8C1</accession>
<keyword evidence="2" id="KW-1185">Reference proteome</keyword>
<dbReference type="SUPFAM" id="SSF111321">
    <property type="entry name" value="AF1104-like"/>
    <property type="match status" value="1"/>
</dbReference>
<dbReference type="CTD" id="36344247"/>
<name>W6U8C1_ECHGR</name>
<dbReference type="STRING" id="6210.W6U8C1"/>
<evidence type="ECO:0000313" key="2">
    <source>
        <dbReference type="Proteomes" id="UP000019149"/>
    </source>
</evidence>
<keyword evidence="1" id="KW-0418">Kinase</keyword>
<comment type="caution">
    <text evidence="1">The sequence shown here is derived from an EMBL/GenBank/DDBJ whole genome shotgun (WGS) entry which is preliminary data.</text>
</comment>
<dbReference type="InterPro" id="IPR036075">
    <property type="entry name" value="ARMT-1-like_metal-bd_sf"/>
</dbReference>
<gene>
    <name evidence="1" type="ORF">EGR_08532</name>
</gene>
<dbReference type="AlphaFoldDB" id="W6U8C1"/>
<proteinExistence type="predicted"/>
<keyword evidence="1" id="KW-0808">Transferase</keyword>
<evidence type="ECO:0000313" key="1">
    <source>
        <dbReference type="EMBL" id="EUB56621.1"/>
    </source>
</evidence>
<dbReference type="RefSeq" id="XP_024347817.1">
    <property type="nucleotide sequence ID" value="XM_024497781.1"/>
</dbReference>
<organism evidence="1 2">
    <name type="scientific">Echinococcus granulosus</name>
    <name type="common">Hydatid tapeworm</name>
    <dbReference type="NCBI Taxonomy" id="6210"/>
    <lineage>
        <taxon>Eukaryota</taxon>
        <taxon>Metazoa</taxon>
        <taxon>Spiralia</taxon>
        <taxon>Lophotrochozoa</taxon>
        <taxon>Platyhelminthes</taxon>
        <taxon>Cestoda</taxon>
        <taxon>Eucestoda</taxon>
        <taxon>Cyclophyllidea</taxon>
        <taxon>Taeniidae</taxon>
        <taxon>Echinococcus</taxon>
        <taxon>Echinococcus granulosus group</taxon>
    </lineage>
</organism>
<protein>
    <submittedName>
        <fullName evidence="1">Pantothenate kinase 4</fullName>
    </submittedName>
</protein>
<reference evidence="1 2" key="1">
    <citation type="journal article" date="2013" name="Nat. Genet.">
        <title>The genome of the hydatid tapeworm Echinococcus granulosus.</title>
        <authorList>
            <person name="Zheng H."/>
            <person name="Zhang W."/>
            <person name="Zhang L."/>
            <person name="Zhang Z."/>
            <person name="Li J."/>
            <person name="Lu G."/>
            <person name="Zhu Y."/>
            <person name="Wang Y."/>
            <person name="Huang Y."/>
            <person name="Liu J."/>
            <person name="Kang H."/>
            <person name="Chen J."/>
            <person name="Wang L."/>
            <person name="Chen A."/>
            <person name="Yu S."/>
            <person name="Gao Z."/>
            <person name="Jin L."/>
            <person name="Gu W."/>
            <person name="Wang Z."/>
            <person name="Zhao L."/>
            <person name="Shi B."/>
            <person name="Wen H."/>
            <person name="Lin R."/>
            <person name="Jones M.K."/>
            <person name="Brejova B."/>
            <person name="Vinar T."/>
            <person name="Zhao G."/>
            <person name="McManus D.P."/>
            <person name="Chen Z."/>
            <person name="Zhou Y."/>
            <person name="Wang S."/>
        </authorList>
    </citation>
    <scope>NUCLEOTIDE SEQUENCE [LARGE SCALE GENOMIC DNA]</scope>
</reference>
<dbReference type="EMBL" id="APAU02000109">
    <property type="protein sequence ID" value="EUB56621.1"/>
    <property type="molecule type" value="Genomic_DNA"/>
</dbReference>
<dbReference type="GO" id="GO:0016301">
    <property type="term" value="F:kinase activity"/>
    <property type="evidence" value="ECO:0007669"/>
    <property type="project" value="UniProtKB-KW"/>
</dbReference>